<accession>A0A8E2B3U2</accession>
<evidence type="ECO:0000313" key="1">
    <source>
        <dbReference type="EMBL" id="OCH91792.1"/>
    </source>
</evidence>
<evidence type="ECO:0000313" key="2">
    <source>
        <dbReference type="Proteomes" id="UP000250043"/>
    </source>
</evidence>
<protein>
    <submittedName>
        <fullName evidence="1">Uncharacterized protein</fullName>
    </submittedName>
</protein>
<gene>
    <name evidence="1" type="ORF">OBBRIDRAFT_505952</name>
</gene>
<reference evidence="1 2" key="1">
    <citation type="submission" date="2016-07" db="EMBL/GenBank/DDBJ databases">
        <title>Draft genome of the white-rot fungus Obba rivulosa 3A-2.</title>
        <authorList>
            <consortium name="DOE Joint Genome Institute"/>
            <person name="Miettinen O."/>
            <person name="Riley R."/>
            <person name="Acob R."/>
            <person name="Barry K."/>
            <person name="Cullen D."/>
            <person name="De Vries R."/>
            <person name="Hainaut M."/>
            <person name="Hatakka A."/>
            <person name="Henrissat B."/>
            <person name="Hilden K."/>
            <person name="Kuo R."/>
            <person name="Labutti K."/>
            <person name="Lipzen A."/>
            <person name="Makela M.R."/>
            <person name="Sandor L."/>
            <person name="Spatafora J.W."/>
            <person name="Grigoriev I.V."/>
            <person name="Hibbett D.S."/>
        </authorList>
    </citation>
    <scope>NUCLEOTIDE SEQUENCE [LARGE SCALE GENOMIC DNA]</scope>
    <source>
        <strain evidence="1 2">3A-2</strain>
    </source>
</reference>
<name>A0A8E2B3U2_9APHY</name>
<organism evidence="1 2">
    <name type="scientific">Obba rivulosa</name>
    <dbReference type="NCBI Taxonomy" id="1052685"/>
    <lineage>
        <taxon>Eukaryota</taxon>
        <taxon>Fungi</taxon>
        <taxon>Dikarya</taxon>
        <taxon>Basidiomycota</taxon>
        <taxon>Agaricomycotina</taxon>
        <taxon>Agaricomycetes</taxon>
        <taxon>Polyporales</taxon>
        <taxon>Gelatoporiaceae</taxon>
        <taxon>Obba</taxon>
    </lineage>
</organism>
<proteinExistence type="predicted"/>
<sequence length="241" mass="26338">MDGPDLSSSSSIAVRHRMSNRGVMQGADVYGRARRLPDAACYSLPRLVSRKTPMLKHTHRAGMTYPSIGPDQGTPSLEMRICHVVLGAPSCGFTHMCADWCRVSHRATRPCTRVEAIMPPYIGTQDPEITAGGTAQQLRCRSAPGRLPSKRRADVFHEVINAPANQAVLRCSVLALAVLRICETLALYLAICFAASPSMRGSPRCRLDQITPRFAVHSVSHDYNSCGYMYVDGNRAARPSV</sequence>
<dbReference type="EMBL" id="KV722379">
    <property type="protein sequence ID" value="OCH91792.1"/>
    <property type="molecule type" value="Genomic_DNA"/>
</dbReference>
<dbReference type="AlphaFoldDB" id="A0A8E2B3U2"/>
<dbReference type="Proteomes" id="UP000250043">
    <property type="component" value="Unassembled WGS sequence"/>
</dbReference>
<keyword evidence="2" id="KW-1185">Reference proteome</keyword>